<dbReference type="InterPro" id="IPR002078">
    <property type="entry name" value="Sigma_54_int"/>
</dbReference>
<dbReference type="InterPro" id="IPR036388">
    <property type="entry name" value="WH-like_DNA-bd_sf"/>
</dbReference>
<dbReference type="Pfam" id="PF00158">
    <property type="entry name" value="Sigma54_activat"/>
    <property type="match status" value="1"/>
</dbReference>
<dbReference type="SUPFAM" id="SSF53062">
    <property type="entry name" value="PTS system fructose IIA component-like"/>
    <property type="match status" value="1"/>
</dbReference>
<keyword evidence="9" id="KW-1185">Reference proteome</keyword>
<feature type="domain" description="PRD" evidence="7">
    <location>
        <begin position="808"/>
        <end position="909"/>
    </location>
</feature>
<dbReference type="InterPro" id="IPR027417">
    <property type="entry name" value="P-loop_NTPase"/>
</dbReference>
<dbReference type="EMBL" id="FNZK01000002">
    <property type="protein sequence ID" value="SEI96645.1"/>
    <property type="molecule type" value="Genomic_DNA"/>
</dbReference>
<dbReference type="PROSITE" id="PS50045">
    <property type="entry name" value="SIGMA54_INTERACT_4"/>
    <property type="match status" value="1"/>
</dbReference>
<feature type="domain" description="PRD" evidence="7">
    <location>
        <begin position="445"/>
        <end position="550"/>
    </location>
</feature>
<dbReference type="InterPro" id="IPR011608">
    <property type="entry name" value="PRD"/>
</dbReference>
<dbReference type="InterPro" id="IPR036390">
    <property type="entry name" value="WH_DNA-bd_sf"/>
</dbReference>
<keyword evidence="4" id="KW-0238">DNA-binding</keyword>
<dbReference type="Gene3D" id="3.40.50.300">
    <property type="entry name" value="P-loop containing nucleotide triphosphate hydrolases"/>
    <property type="match status" value="1"/>
</dbReference>
<gene>
    <name evidence="8" type="ORF">SAMN05660742_102105</name>
</gene>
<dbReference type="SUPFAM" id="SSF52540">
    <property type="entry name" value="P-loop containing nucleoside triphosphate hydrolases"/>
    <property type="match status" value="1"/>
</dbReference>
<dbReference type="InterPro" id="IPR003593">
    <property type="entry name" value="AAA+_ATPase"/>
</dbReference>
<dbReference type="InterPro" id="IPR036634">
    <property type="entry name" value="PRD_sf"/>
</dbReference>
<sequence>MGRKNEVLIIEYLEKSAEKQGKTGCSTNEIAAALGIKRSNISALLNSLHKSGKLIKSISRPVLYAVPPHTISLPTETLSEEPLNFNMLIGKNKSLQKCIQRAKAAILYPPRGLHTIILGPTGVGKTMFAEMMYHFSIENNIFPSSAPFIAFNCADYANNPQLLLAYLFGCKKGAFTGADRDKPGIVAKADGGILFLDEVHRLPPEGQEMLFYLIDKGLYSPLGDVDNKKTCDLLIICSTTEDIEQSLLTTFTRRIPMNIFIPALKDRTHEERLHLIYEFFKTESRRIGREILVSANVLRALLLYVCKGNVGQLKSDIQFGCANAFLKCISSKKKFLDVHMSDFSSHVKQGLLLYKKESLIIDCLVKGDGQTSFTPNKSKSLIVKHDDFLLNTFYEQIEKRIQYLQKQGVDENDIKFTMSFDIENYFKKFIRNFKDTFNTDELSQLVDESLISLIKRFFKTSSLELHRAFSAKVFYGLCLHINSSIERIKQSKPIINHNIGQIIDKNPVEYKIALDFSKELGRIYNIHVPVDEVGFITMFLSIDNTNSELNSALPIIVVATHGRSTASSMVEVAANLVQVDNLYAYDMAMDKSPTIAYEEIKNLIIKKHQGAGIILLVDMGALTMFGELLREETGFEIQTLDMVSTLLVIECARKSVIDTNIFDICEDIKSNKLLFSKYTDSITHTLSLKNDNIIIALCTTGEGSALKIKTLLEDKLHLDEKNIQVLPMSINDKNQLTSKINSLSKQKNIIAVVGSINPKLYNIPFFSIAEIFNEYGLQNIIAAISKIKTNSDAYEQVFAAMQSEFQEMDINHYRNIFFDFLNKLQKKLNMHNDSDVTIGLIMHLICAISRMHRQEASPTCIYKNHLEEQYSFEFAIIKSSIEKMEKFYQISFSDDEIWYIFQIIENTLS</sequence>
<dbReference type="PROSITE" id="PS51096">
    <property type="entry name" value="PTS_EIIA_TYPE_4"/>
    <property type="match status" value="1"/>
</dbReference>
<dbReference type="CDD" id="cd00009">
    <property type="entry name" value="AAA"/>
    <property type="match status" value="1"/>
</dbReference>
<dbReference type="PROSITE" id="PS00676">
    <property type="entry name" value="SIGMA54_INTERACT_2"/>
    <property type="match status" value="1"/>
</dbReference>
<dbReference type="GO" id="GO:0016020">
    <property type="term" value="C:membrane"/>
    <property type="evidence" value="ECO:0007669"/>
    <property type="project" value="InterPro"/>
</dbReference>
<dbReference type="AlphaFoldDB" id="A0A1H6V8Q3"/>
<dbReference type="InterPro" id="IPR004701">
    <property type="entry name" value="PTS_EIIA_man-typ"/>
</dbReference>
<dbReference type="PANTHER" id="PTHR32071:SF38">
    <property type="entry name" value="PSP OPERON TRANSCRIPTIONAL ACTIVATOR"/>
    <property type="match status" value="1"/>
</dbReference>
<dbReference type="Gene3D" id="3.40.50.510">
    <property type="entry name" value="Phosphotransferase system, mannose-type IIA component"/>
    <property type="match status" value="1"/>
</dbReference>
<dbReference type="STRING" id="84035.SAMN05660742_102105"/>
<proteinExistence type="predicted"/>
<dbReference type="GO" id="GO:0003677">
    <property type="term" value="F:DNA binding"/>
    <property type="evidence" value="ECO:0007669"/>
    <property type="project" value="UniProtKB-KW"/>
</dbReference>
<protein>
    <submittedName>
        <fullName evidence="8">Sigma 54 modulation protein</fullName>
    </submittedName>
</protein>
<reference evidence="8 9" key="1">
    <citation type="submission" date="2016-10" db="EMBL/GenBank/DDBJ databases">
        <authorList>
            <person name="de Groot N.N."/>
        </authorList>
    </citation>
    <scope>NUCLEOTIDE SEQUENCE [LARGE SCALE GENOMIC DNA]</scope>
    <source>
        <strain evidence="8 9">DSM 2179</strain>
    </source>
</reference>
<organism evidence="8 9">
    <name type="scientific">Propionispira arboris</name>
    <dbReference type="NCBI Taxonomy" id="84035"/>
    <lineage>
        <taxon>Bacteria</taxon>
        <taxon>Bacillati</taxon>
        <taxon>Bacillota</taxon>
        <taxon>Negativicutes</taxon>
        <taxon>Selenomonadales</taxon>
        <taxon>Selenomonadaceae</taxon>
        <taxon>Propionispira</taxon>
    </lineage>
</organism>
<keyword evidence="3" id="KW-0067">ATP-binding</keyword>
<evidence type="ECO:0000259" key="7">
    <source>
        <dbReference type="PROSITE" id="PS51372"/>
    </source>
</evidence>
<dbReference type="Gene3D" id="1.10.1790.10">
    <property type="entry name" value="PRD domain"/>
    <property type="match status" value="2"/>
</dbReference>
<dbReference type="Pfam" id="PF03610">
    <property type="entry name" value="EIIA-man"/>
    <property type="match status" value="1"/>
</dbReference>
<dbReference type="SMART" id="SM00382">
    <property type="entry name" value="AAA"/>
    <property type="match status" value="1"/>
</dbReference>
<dbReference type="RefSeq" id="WP_091828867.1">
    <property type="nucleotide sequence ID" value="NZ_FNZK01000002.1"/>
</dbReference>
<evidence type="ECO:0000256" key="4">
    <source>
        <dbReference type="ARBA" id="ARBA00023125"/>
    </source>
</evidence>
<dbReference type="Pfam" id="PF00874">
    <property type="entry name" value="PRD"/>
    <property type="match status" value="2"/>
</dbReference>
<dbReference type="GO" id="GO:0005524">
    <property type="term" value="F:ATP binding"/>
    <property type="evidence" value="ECO:0007669"/>
    <property type="project" value="UniProtKB-KW"/>
</dbReference>
<evidence type="ECO:0000313" key="8">
    <source>
        <dbReference type="EMBL" id="SEI96645.1"/>
    </source>
</evidence>
<dbReference type="SUPFAM" id="SSF63520">
    <property type="entry name" value="PTS-regulatory domain, PRD"/>
    <property type="match status" value="2"/>
</dbReference>
<dbReference type="GO" id="GO:0016740">
    <property type="term" value="F:transferase activity"/>
    <property type="evidence" value="ECO:0007669"/>
    <property type="project" value="UniProtKB-KW"/>
</dbReference>
<accession>A0A1H6V8Q3</accession>
<keyword evidence="1" id="KW-0808">Transferase</keyword>
<dbReference type="GO" id="GO:0006355">
    <property type="term" value="P:regulation of DNA-templated transcription"/>
    <property type="evidence" value="ECO:0007669"/>
    <property type="project" value="InterPro"/>
</dbReference>
<evidence type="ECO:0000256" key="1">
    <source>
        <dbReference type="ARBA" id="ARBA00022679"/>
    </source>
</evidence>
<dbReference type="Gene3D" id="1.10.10.10">
    <property type="entry name" value="Winged helix-like DNA-binding domain superfamily/Winged helix DNA-binding domain"/>
    <property type="match status" value="1"/>
</dbReference>
<evidence type="ECO:0000256" key="2">
    <source>
        <dbReference type="ARBA" id="ARBA00022741"/>
    </source>
</evidence>
<dbReference type="SUPFAM" id="SSF46785">
    <property type="entry name" value="Winged helix' DNA-binding domain"/>
    <property type="match status" value="1"/>
</dbReference>
<feature type="domain" description="PTS EIIA type-4" evidence="6">
    <location>
        <begin position="553"/>
        <end position="682"/>
    </location>
</feature>
<dbReference type="PROSITE" id="PS51372">
    <property type="entry name" value="PRD_2"/>
    <property type="match status" value="2"/>
</dbReference>
<dbReference type="InterPro" id="IPR036662">
    <property type="entry name" value="PTS_EIIA_man-typ_sf"/>
</dbReference>
<dbReference type="InterPro" id="IPR025943">
    <property type="entry name" value="Sigma_54_int_dom_ATP-bd_2"/>
</dbReference>
<evidence type="ECO:0000256" key="3">
    <source>
        <dbReference type="ARBA" id="ARBA00022840"/>
    </source>
</evidence>
<keyword evidence="2" id="KW-0547">Nucleotide-binding</keyword>
<feature type="domain" description="Sigma-54 factor interaction" evidence="5">
    <location>
        <begin position="88"/>
        <end position="322"/>
    </location>
</feature>
<evidence type="ECO:0000313" key="9">
    <source>
        <dbReference type="Proteomes" id="UP000199662"/>
    </source>
</evidence>
<evidence type="ECO:0000259" key="5">
    <source>
        <dbReference type="PROSITE" id="PS50045"/>
    </source>
</evidence>
<evidence type="ECO:0000259" key="6">
    <source>
        <dbReference type="PROSITE" id="PS51096"/>
    </source>
</evidence>
<dbReference type="PANTHER" id="PTHR32071">
    <property type="entry name" value="TRANSCRIPTIONAL REGULATORY PROTEIN"/>
    <property type="match status" value="1"/>
</dbReference>
<name>A0A1H6V8Q3_9FIRM</name>
<dbReference type="GO" id="GO:0009401">
    <property type="term" value="P:phosphoenolpyruvate-dependent sugar phosphotransferase system"/>
    <property type="evidence" value="ECO:0007669"/>
    <property type="project" value="InterPro"/>
</dbReference>
<dbReference type="Proteomes" id="UP000199662">
    <property type="component" value="Unassembled WGS sequence"/>
</dbReference>